<protein>
    <recommendedName>
        <fullName evidence="8">Rod shape-determining protein MreD</fullName>
    </recommendedName>
</protein>
<reference evidence="11" key="1">
    <citation type="journal article" date="2019" name="Int. J. Syst. Evol. Microbiol.">
        <title>The Global Catalogue of Microorganisms (GCM) 10K type strain sequencing project: providing services to taxonomists for standard genome sequencing and annotation.</title>
        <authorList>
            <consortium name="The Broad Institute Genomics Platform"/>
            <consortium name="The Broad Institute Genome Sequencing Center for Infectious Disease"/>
            <person name="Wu L."/>
            <person name="Ma J."/>
        </authorList>
    </citation>
    <scope>NUCLEOTIDE SEQUENCE [LARGE SCALE GENOMIC DNA]</scope>
    <source>
        <strain evidence="11">JCM 18401</strain>
    </source>
</reference>
<evidence type="ECO:0000256" key="3">
    <source>
        <dbReference type="ARBA" id="ARBA00022475"/>
    </source>
</evidence>
<name>A0ABP9FIT4_9GAMM</name>
<feature type="transmembrane region" description="Helical" evidence="9">
    <location>
        <begin position="135"/>
        <end position="153"/>
    </location>
</feature>
<dbReference type="Proteomes" id="UP001499988">
    <property type="component" value="Unassembled WGS sequence"/>
</dbReference>
<dbReference type="InterPro" id="IPR026034">
    <property type="entry name" value="MreD_proteobac"/>
</dbReference>
<evidence type="ECO:0000313" key="10">
    <source>
        <dbReference type="EMBL" id="GAA4901799.1"/>
    </source>
</evidence>
<dbReference type="InterPro" id="IPR007227">
    <property type="entry name" value="Cell_shape_determining_MreD"/>
</dbReference>
<gene>
    <name evidence="10" type="primary">mreD</name>
    <name evidence="10" type="ORF">GCM10023333_39850</name>
</gene>
<sequence>MSVERASGRGFIWFSLLLATLLQVMPLPQLLQGWRPDWVLLVAAYWVLTMPHRFNILSACLVGVLLDILVGGTLGVRGLGMSICAYLIALQYQKLRHFSVIQQMLVIASLSVLLHLVVYWAEYLNNPGVRIDWEYLQPALVSPLLWPWVFWMLGRVRRSFKIR</sequence>
<keyword evidence="8" id="KW-0997">Cell inner membrane</keyword>
<evidence type="ECO:0000256" key="5">
    <source>
        <dbReference type="ARBA" id="ARBA00022960"/>
    </source>
</evidence>
<evidence type="ECO:0000256" key="1">
    <source>
        <dbReference type="ARBA" id="ARBA00004651"/>
    </source>
</evidence>
<feature type="transmembrane region" description="Helical" evidence="9">
    <location>
        <begin position="56"/>
        <end position="88"/>
    </location>
</feature>
<dbReference type="NCBIfam" id="TIGR03426">
    <property type="entry name" value="shape_MreD"/>
    <property type="match status" value="1"/>
</dbReference>
<evidence type="ECO:0000313" key="11">
    <source>
        <dbReference type="Proteomes" id="UP001499988"/>
    </source>
</evidence>
<evidence type="ECO:0000256" key="9">
    <source>
        <dbReference type="SAM" id="Phobius"/>
    </source>
</evidence>
<evidence type="ECO:0000256" key="8">
    <source>
        <dbReference type="PIRNR" id="PIRNR018472"/>
    </source>
</evidence>
<feature type="transmembrane region" description="Helical" evidence="9">
    <location>
        <begin position="100"/>
        <end position="120"/>
    </location>
</feature>
<keyword evidence="5 8" id="KW-0133">Cell shape</keyword>
<keyword evidence="3 8" id="KW-1003">Cell membrane</keyword>
<dbReference type="PIRSF" id="PIRSF018472">
    <property type="entry name" value="MreD_proteobac"/>
    <property type="match status" value="1"/>
</dbReference>
<evidence type="ECO:0000256" key="4">
    <source>
        <dbReference type="ARBA" id="ARBA00022692"/>
    </source>
</evidence>
<evidence type="ECO:0000256" key="2">
    <source>
        <dbReference type="ARBA" id="ARBA00007776"/>
    </source>
</evidence>
<accession>A0ABP9FIT4</accession>
<dbReference type="PANTHER" id="PTHR37484:SF1">
    <property type="entry name" value="ROD SHAPE-DETERMINING PROTEIN MRED"/>
    <property type="match status" value="1"/>
</dbReference>
<dbReference type="EMBL" id="BAABJZ010000105">
    <property type="protein sequence ID" value="GAA4901799.1"/>
    <property type="molecule type" value="Genomic_DNA"/>
</dbReference>
<keyword evidence="4 9" id="KW-0812">Transmembrane</keyword>
<dbReference type="Pfam" id="PF04093">
    <property type="entry name" value="MreD"/>
    <property type="match status" value="1"/>
</dbReference>
<dbReference type="RefSeq" id="WP_345337264.1">
    <property type="nucleotide sequence ID" value="NZ_BAABJZ010000105.1"/>
</dbReference>
<dbReference type="PANTHER" id="PTHR37484">
    <property type="entry name" value="ROD SHAPE-DETERMINING PROTEIN MRED"/>
    <property type="match status" value="1"/>
</dbReference>
<comment type="function">
    <text evidence="8">Involved in formation of the rod shape of the cell. May also contribute to regulation of formation of penicillin-binding proteins.</text>
</comment>
<comment type="caution">
    <text evidence="10">The sequence shown here is derived from an EMBL/GenBank/DDBJ whole genome shotgun (WGS) entry which is preliminary data.</text>
</comment>
<organism evidence="10 11">
    <name type="scientific">Ferrimonas pelagia</name>
    <dbReference type="NCBI Taxonomy" id="1177826"/>
    <lineage>
        <taxon>Bacteria</taxon>
        <taxon>Pseudomonadati</taxon>
        <taxon>Pseudomonadota</taxon>
        <taxon>Gammaproteobacteria</taxon>
        <taxon>Alteromonadales</taxon>
        <taxon>Ferrimonadaceae</taxon>
        <taxon>Ferrimonas</taxon>
    </lineage>
</organism>
<comment type="subcellular location">
    <subcellularLocation>
        <location evidence="8">Cell inner membrane</location>
    </subcellularLocation>
    <subcellularLocation>
        <location evidence="1">Cell membrane</location>
        <topology evidence="1">Multi-pass membrane protein</topology>
    </subcellularLocation>
</comment>
<keyword evidence="6 9" id="KW-1133">Transmembrane helix</keyword>
<keyword evidence="11" id="KW-1185">Reference proteome</keyword>
<evidence type="ECO:0000256" key="7">
    <source>
        <dbReference type="ARBA" id="ARBA00023136"/>
    </source>
</evidence>
<proteinExistence type="inferred from homology"/>
<comment type="similarity">
    <text evidence="2 8">Belongs to the MreD family.</text>
</comment>
<keyword evidence="7 8" id="KW-0472">Membrane</keyword>
<evidence type="ECO:0000256" key="6">
    <source>
        <dbReference type="ARBA" id="ARBA00022989"/>
    </source>
</evidence>